<name>A0A0N4T0J9_BRUPA</name>
<evidence type="ECO:0000313" key="1">
    <source>
        <dbReference type="EMBL" id="VDN82814.1"/>
    </source>
</evidence>
<organism evidence="3">
    <name type="scientific">Brugia pahangi</name>
    <name type="common">Filarial nematode worm</name>
    <dbReference type="NCBI Taxonomy" id="6280"/>
    <lineage>
        <taxon>Eukaryota</taxon>
        <taxon>Metazoa</taxon>
        <taxon>Ecdysozoa</taxon>
        <taxon>Nematoda</taxon>
        <taxon>Chromadorea</taxon>
        <taxon>Rhabditida</taxon>
        <taxon>Spirurina</taxon>
        <taxon>Spiruromorpha</taxon>
        <taxon>Filarioidea</taxon>
        <taxon>Onchocercidae</taxon>
        <taxon>Brugia</taxon>
    </lineage>
</organism>
<evidence type="ECO:0000313" key="2">
    <source>
        <dbReference type="Proteomes" id="UP000278627"/>
    </source>
</evidence>
<dbReference type="AlphaFoldDB" id="A0A0N4T0J9"/>
<dbReference type="Proteomes" id="UP000278627">
    <property type="component" value="Unassembled WGS sequence"/>
</dbReference>
<reference evidence="3" key="1">
    <citation type="submission" date="2017-02" db="UniProtKB">
        <authorList>
            <consortium name="WormBaseParasite"/>
        </authorList>
    </citation>
    <scope>IDENTIFICATION</scope>
</reference>
<protein>
    <submittedName>
        <fullName evidence="3">Ovule protein</fullName>
    </submittedName>
</protein>
<dbReference type="EMBL" id="UZAD01000142">
    <property type="protein sequence ID" value="VDN82814.1"/>
    <property type="molecule type" value="Genomic_DNA"/>
</dbReference>
<dbReference type="WBParaSite" id="BPAG_0000164701-mRNA-1">
    <property type="protein sequence ID" value="BPAG_0000164701-mRNA-1"/>
    <property type="gene ID" value="BPAG_0000164701"/>
</dbReference>
<reference evidence="1 2" key="2">
    <citation type="submission" date="2018-11" db="EMBL/GenBank/DDBJ databases">
        <authorList>
            <consortium name="Pathogen Informatics"/>
        </authorList>
    </citation>
    <scope>NUCLEOTIDE SEQUENCE [LARGE SCALE GENOMIC DNA]</scope>
</reference>
<accession>A0A0N4T0J9</accession>
<evidence type="ECO:0000313" key="3">
    <source>
        <dbReference type="WBParaSite" id="BPAG_0000164701-mRNA-1"/>
    </source>
</evidence>
<gene>
    <name evidence="1" type="ORF">BPAG_LOCUS1628</name>
</gene>
<keyword evidence="2" id="KW-1185">Reference proteome</keyword>
<proteinExistence type="predicted"/>
<sequence>MKKTKAQPKSVEPILASMHVRCTSIQDSIIIAIRIRFYHIISQLFSTVRTENLWRGKYKSERKCGKERNNATATAYFDTKD</sequence>